<keyword evidence="3" id="KW-1185">Reference proteome</keyword>
<protein>
    <submittedName>
        <fullName evidence="2">Uncharacterized protein</fullName>
    </submittedName>
</protein>
<dbReference type="Proteomes" id="UP001241758">
    <property type="component" value="Unassembled WGS sequence"/>
</dbReference>
<dbReference type="EMBL" id="JASCTH010000007">
    <property type="protein sequence ID" value="MDI6099460.1"/>
    <property type="molecule type" value="Genomic_DNA"/>
</dbReference>
<sequence>MNVTVRPWSDGAFRRTCCGRNRERVIAAQADGAYSFVVARSRIRSIVVEDIAYRWTVGLVDPGHVRVKVWHDAPRRGGALEVMVAFDDPWLNYGPIITAPAGRAAEVFELNPIAPALVAKIVREALGAGWQAHHSGTTRFQLTRDRERLEPSPQMTGRRALPCTPPAQTARRITPPD</sequence>
<reference evidence="2 3" key="1">
    <citation type="submission" date="2023-05" db="EMBL/GenBank/DDBJ databases">
        <title>Actinoplanes sp. NEAU-A12 genome sequencing.</title>
        <authorList>
            <person name="Wang Z.-S."/>
        </authorList>
    </citation>
    <scope>NUCLEOTIDE SEQUENCE [LARGE SCALE GENOMIC DNA]</scope>
    <source>
        <strain evidence="2 3">NEAU-A12</strain>
    </source>
</reference>
<comment type="caution">
    <text evidence="2">The sequence shown here is derived from an EMBL/GenBank/DDBJ whole genome shotgun (WGS) entry which is preliminary data.</text>
</comment>
<evidence type="ECO:0000313" key="2">
    <source>
        <dbReference type="EMBL" id="MDI6099460.1"/>
    </source>
</evidence>
<proteinExistence type="predicted"/>
<name>A0ABT6WIB5_9ACTN</name>
<dbReference type="RefSeq" id="WP_282759653.1">
    <property type="nucleotide sequence ID" value="NZ_JASCTH010000007.1"/>
</dbReference>
<feature type="region of interest" description="Disordered" evidence="1">
    <location>
        <begin position="144"/>
        <end position="177"/>
    </location>
</feature>
<organism evidence="2 3">
    <name type="scientific">Actinoplanes sandaracinus</name>
    <dbReference type="NCBI Taxonomy" id="3045177"/>
    <lineage>
        <taxon>Bacteria</taxon>
        <taxon>Bacillati</taxon>
        <taxon>Actinomycetota</taxon>
        <taxon>Actinomycetes</taxon>
        <taxon>Micromonosporales</taxon>
        <taxon>Micromonosporaceae</taxon>
        <taxon>Actinoplanes</taxon>
    </lineage>
</organism>
<evidence type="ECO:0000313" key="3">
    <source>
        <dbReference type="Proteomes" id="UP001241758"/>
    </source>
</evidence>
<accession>A0ABT6WIB5</accession>
<evidence type="ECO:0000256" key="1">
    <source>
        <dbReference type="SAM" id="MobiDB-lite"/>
    </source>
</evidence>
<gene>
    <name evidence="2" type="ORF">QLQ12_12730</name>
</gene>